<protein>
    <submittedName>
        <fullName evidence="4">3-oxoacyl-ACP reductase FabG</fullName>
        <ecNumber evidence="4">1.1.1.100</ecNumber>
    </submittedName>
</protein>
<keyword evidence="2 4" id="KW-0560">Oxidoreductase</keyword>
<evidence type="ECO:0000256" key="1">
    <source>
        <dbReference type="ARBA" id="ARBA00006484"/>
    </source>
</evidence>
<name>A0A9X0R2D8_9PROT</name>
<dbReference type="GO" id="GO:0004316">
    <property type="term" value="F:3-oxoacyl-[acyl-carrier-protein] reductase (NADPH) activity"/>
    <property type="evidence" value="ECO:0007669"/>
    <property type="project" value="UniProtKB-EC"/>
</dbReference>
<dbReference type="PRINTS" id="PR00081">
    <property type="entry name" value="GDHRDH"/>
</dbReference>
<dbReference type="Proteomes" id="UP000600101">
    <property type="component" value="Unassembled WGS sequence"/>
</dbReference>
<gene>
    <name evidence="4" type="primary">fabG</name>
    <name evidence="4" type="ORF">H7965_24620</name>
</gene>
<dbReference type="InterPro" id="IPR002347">
    <property type="entry name" value="SDR_fam"/>
</dbReference>
<dbReference type="EC" id="1.1.1.100" evidence="4"/>
<dbReference type="RefSeq" id="WP_186773215.1">
    <property type="nucleotide sequence ID" value="NZ_JACOMF010000056.1"/>
</dbReference>
<dbReference type="PRINTS" id="PR00080">
    <property type="entry name" value="SDRFAMILY"/>
</dbReference>
<dbReference type="FunFam" id="3.40.50.720:FF:000173">
    <property type="entry name" value="3-oxoacyl-[acyl-carrier protein] reductase"/>
    <property type="match status" value="1"/>
</dbReference>
<dbReference type="PANTHER" id="PTHR42879">
    <property type="entry name" value="3-OXOACYL-(ACYL-CARRIER-PROTEIN) REDUCTASE"/>
    <property type="match status" value="1"/>
</dbReference>
<proteinExistence type="inferred from homology"/>
<dbReference type="Gene3D" id="3.40.50.720">
    <property type="entry name" value="NAD(P)-binding Rossmann-like Domain"/>
    <property type="match status" value="1"/>
</dbReference>
<dbReference type="SUPFAM" id="SSF51735">
    <property type="entry name" value="NAD(P)-binding Rossmann-fold domains"/>
    <property type="match status" value="1"/>
</dbReference>
<sequence length="245" mass="24843">MTPQRTGRRALVTGGASPIGAAICRALAAEGHAVLIHAHAGLDRAEALAAELRGAGSQALAFGCDLTDMAATVTALEAQLQAGPVQVFVHNAGTHDDVPLAGMSEAQWRGVIDVSLNGFFAALRPLILPMIGTRWGRIIAISSISALVGNRGQANYAAAKAGLIGAVKSVSLEYASRGVTANVVAPGIIASPAVTAAMSQTRIAEIVPAKRAGRPEEVADLVAFLASDRASYISGQTIAVSGGFG</sequence>
<dbReference type="Pfam" id="PF13561">
    <property type="entry name" value="adh_short_C2"/>
    <property type="match status" value="1"/>
</dbReference>
<evidence type="ECO:0000313" key="4">
    <source>
        <dbReference type="EMBL" id="MBC4018464.1"/>
    </source>
</evidence>
<dbReference type="SMART" id="SM00822">
    <property type="entry name" value="PKS_KR"/>
    <property type="match status" value="1"/>
</dbReference>
<accession>A0A9X0R2D8</accession>
<keyword evidence="5" id="KW-1185">Reference proteome</keyword>
<feature type="domain" description="Ketoreductase" evidence="3">
    <location>
        <begin position="8"/>
        <end position="192"/>
    </location>
</feature>
<dbReference type="NCBIfam" id="NF004200">
    <property type="entry name" value="PRK05653.1-5"/>
    <property type="match status" value="1"/>
</dbReference>
<reference evidence="4" key="1">
    <citation type="submission" date="2020-08" db="EMBL/GenBank/DDBJ databases">
        <authorList>
            <person name="Hu Y."/>
            <person name="Nguyen S.V."/>
            <person name="Li F."/>
            <person name="Fanning S."/>
        </authorList>
    </citation>
    <scope>NUCLEOTIDE SEQUENCE</scope>
    <source>
        <strain evidence="4">SYSU D8009</strain>
    </source>
</reference>
<dbReference type="EMBL" id="JACOMF010000056">
    <property type="protein sequence ID" value="MBC4018464.1"/>
    <property type="molecule type" value="Genomic_DNA"/>
</dbReference>
<dbReference type="InterPro" id="IPR057326">
    <property type="entry name" value="KR_dom"/>
</dbReference>
<comment type="similarity">
    <text evidence="1">Belongs to the short-chain dehydrogenases/reductases (SDR) family.</text>
</comment>
<organism evidence="4 5">
    <name type="scientific">Siccirubricoccus deserti</name>
    <dbReference type="NCBI Taxonomy" id="2013562"/>
    <lineage>
        <taxon>Bacteria</taxon>
        <taxon>Pseudomonadati</taxon>
        <taxon>Pseudomonadota</taxon>
        <taxon>Alphaproteobacteria</taxon>
        <taxon>Acetobacterales</taxon>
        <taxon>Roseomonadaceae</taxon>
        <taxon>Siccirubricoccus</taxon>
    </lineage>
</organism>
<dbReference type="InterPro" id="IPR036291">
    <property type="entry name" value="NAD(P)-bd_dom_sf"/>
</dbReference>
<dbReference type="InterPro" id="IPR050259">
    <property type="entry name" value="SDR"/>
</dbReference>
<dbReference type="PANTHER" id="PTHR42879:SF2">
    <property type="entry name" value="3-OXOACYL-[ACYL-CARRIER-PROTEIN] REDUCTASE FABG"/>
    <property type="match status" value="1"/>
</dbReference>
<dbReference type="AlphaFoldDB" id="A0A9X0R2D8"/>
<evidence type="ECO:0000256" key="2">
    <source>
        <dbReference type="ARBA" id="ARBA00023002"/>
    </source>
</evidence>
<evidence type="ECO:0000313" key="5">
    <source>
        <dbReference type="Proteomes" id="UP000600101"/>
    </source>
</evidence>
<dbReference type="NCBIfam" id="NF009466">
    <property type="entry name" value="PRK12826.1-2"/>
    <property type="match status" value="1"/>
</dbReference>
<evidence type="ECO:0000259" key="3">
    <source>
        <dbReference type="SMART" id="SM00822"/>
    </source>
</evidence>
<comment type="caution">
    <text evidence="4">The sequence shown here is derived from an EMBL/GenBank/DDBJ whole genome shotgun (WGS) entry which is preliminary data.</text>
</comment>